<reference evidence="3" key="1">
    <citation type="submission" date="2018-05" db="EMBL/GenBank/DDBJ databases">
        <authorList>
            <person name="Lanie J.A."/>
            <person name="Ng W.-L."/>
            <person name="Kazmierczak K.M."/>
            <person name="Andrzejewski T.M."/>
            <person name="Davidsen T.M."/>
            <person name="Wayne K.J."/>
            <person name="Tettelin H."/>
            <person name="Glass J.I."/>
            <person name="Rusch D."/>
            <person name="Podicherti R."/>
            <person name="Tsui H.-C.T."/>
            <person name="Winkler M.E."/>
        </authorList>
    </citation>
    <scope>NUCLEOTIDE SEQUENCE</scope>
</reference>
<name>A0A382KJU6_9ZZZZ</name>
<dbReference type="InterPro" id="IPR015422">
    <property type="entry name" value="PyrdxlP-dep_Trfase_small"/>
</dbReference>
<dbReference type="PANTHER" id="PTHR42699:SF1">
    <property type="entry name" value="CYSTATHIONINE GAMMA-SYNTHASE-RELATED"/>
    <property type="match status" value="1"/>
</dbReference>
<dbReference type="PANTHER" id="PTHR42699">
    <property type="match status" value="1"/>
</dbReference>
<dbReference type="GO" id="GO:0019346">
    <property type="term" value="P:transsulfuration"/>
    <property type="evidence" value="ECO:0007669"/>
    <property type="project" value="InterPro"/>
</dbReference>
<dbReference type="SUPFAM" id="SSF53383">
    <property type="entry name" value="PLP-dependent transferases"/>
    <property type="match status" value="1"/>
</dbReference>
<dbReference type="InterPro" id="IPR051750">
    <property type="entry name" value="Trans-sulfuration_enzymes"/>
</dbReference>
<sequence length="94" mass="10665">GNGGVVSFTLKDESENALKKFYDREFSSMIKAPSIGSNQTLICPYTLLTNYFYTDEELKEIKLPRHLIRISAGCETEIDGILEDLDFALKRTIQ</sequence>
<evidence type="ECO:0008006" key="4">
    <source>
        <dbReference type="Google" id="ProtNLM"/>
    </source>
</evidence>
<gene>
    <name evidence="3" type="ORF">METZ01_LOCUS277280</name>
</gene>
<evidence type="ECO:0000256" key="1">
    <source>
        <dbReference type="ARBA" id="ARBA00001933"/>
    </source>
</evidence>
<dbReference type="AlphaFoldDB" id="A0A382KJU6"/>
<dbReference type="Gene3D" id="3.90.1150.10">
    <property type="entry name" value="Aspartate Aminotransferase, domain 1"/>
    <property type="match status" value="1"/>
</dbReference>
<accession>A0A382KJU6</accession>
<dbReference type="InterPro" id="IPR000277">
    <property type="entry name" value="Cys/Met-Metab_PyrdxlP-dep_enz"/>
</dbReference>
<dbReference type="GO" id="GO:0030170">
    <property type="term" value="F:pyridoxal phosphate binding"/>
    <property type="evidence" value="ECO:0007669"/>
    <property type="project" value="InterPro"/>
</dbReference>
<organism evidence="3">
    <name type="scientific">marine metagenome</name>
    <dbReference type="NCBI Taxonomy" id="408172"/>
    <lineage>
        <taxon>unclassified sequences</taxon>
        <taxon>metagenomes</taxon>
        <taxon>ecological metagenomes</taxon>
    </lineage>
</organism>
<dbReference type="EMBL" id="UINC01080980">
    <property type="protein sequence ID" value="SVC24426.1"/>
    <property type="molecule type" value="Genomic_DNA"/>
</dbReference>
<dbReference type="InterPro" id="IPR015424">
    <property type="entry name" value="PyrdxlP-dep_Trfase"/>
</dbReference>
<protein>
    <recommendedName>
        <fullName evidence="4">Cystathionine gamma-synthase</fullName>
    </recommendedName>
</protein>
<evidence type="ECO:0000313" key="3">
    <source>
        <dbReference type="EMBL" id="SVC24426.1"/>
    </source>
</evidence>
<comment type="cofactor">
    <cofactor evidence="1">
        <name>pyridoxal 5'-phosphate</name>
        <dbReference type="ChEBI" id="CHEBI:597326"/>
    </cofactor>
</comment>
<dbReference type="Pfam" id="PF01053">
    <property type="entry name" value="Cys_Met_Meta_PP"/>
    <property type="match status" value="1"/>
</dbReference>
<feature type="non-terminal residue" evidence="3">
    <location>
        <position position="1"/>
    </location>
</feature>
<evidence type="ECO:0000256" key="2">
    <source>
        <dbReference type="ARBA" id="ARBA00022898"/>
    </source>
</evidence>
<proteinExistence type="predicted"/>
<keyword evidence="2" id="KW-0663">Pyridoxal phosphate</keyword>